<dbReference type="GO" id="GO:0071111">
    <property type="term" value="F:cyclic-guanylate-specific phosphodiesterase activity"/>
    <property type="evidence" value="ECO:0007669"/>
    <property type="project" value="UniProtKB-EC"/>
</dbReference>
<dbReference type="EMBL" id="PVXO01000032">
    <property type="protein sequence ID" value="PRR79019.1"/>
    <property type="molecule type" value="Genomic_DNA"/>
</dbReference>
<dbReference type="PROSITE" id="PS51831">
    <property type="entry name" value="HD"/>
    <property type="match status" value="1"/>
</dbReference>
<dbReference type="Pfam" id="PF13487">
    <property type="entry name" value="HD_5"/>
    <property type="match status" value="2"/>
</dbReference>
<accession>A0A2T0B559</accession>
<dbReference type="InterPro" id="IPR006675">
    <property type="entry name" value="HDIG_dom"/>
</dbReference>
<organism evidence="3 4">
    <name type="scientific">Clostridium liquoris</name>
    <dbReference type="NCBI Taxonomy" id="1289519"/>
    <lineage>
        <taxon>Bacteria</taxon>
        <taxon>Bacillati</taxon>
        <taxon>Bacillota</taxon>
        <taxon>Clostridia</taxon>
        <taxon>Eubacteriales</taxon>
        <taxon>Clostridiaceae</taxon>
        <taxon>Clostridium</taxon>
    </lineage>
</organism>
<evidence type="ECO:0000259" key="1">
    <source>
        <dbReference type="PROSITE" id="PS51831"/>
    </source>
</evidence>
<evidence type="ECO:0000313" key="4">
    <source>
        <dbReference type="Proteomes" id="UP000239706"/>
    </source>
</evidence>
<dbReference type="OrthoDB" id="9804747at2"/>
<sequence length="418" mass="47565">MEINLDKVIRSISIALDLSEMSSLNESNNIIEDVTNINYSEHKFIHHAQRTAYISVEIASKLNLPEDKQKLVYIASLLHDIGAANFLSISHSSNTFIHEHCVIGANTTKNFPFFGGLSDVILYHHENIDGTGAMKISGDNIPIESQIIRLADLVELLYSEKLPSFKQKDKIISWVKGHCGKIFSPQLVEAFLDCCQRDNFWFNLDNTLSMDFILDSICPNLNTYLDIEDFEKIAYMFSEIIDNKSKFTAKHSRNISNLAYEVSKYLNYPEEKCVKMRIAGLLHDIGKLAIPSRILDKNSSLSADEFSIIKSHVYYTKIILDRIEDIPDISEWASNHHEKLNGKGYPRALSSKDLSEESRIMAICDIYQALTEDRPYRKGLSNEKTFSIMYEMVNDNFICGKTVGYLKGAIGYVDKNEL</sequence>
<dbReference type="PROSITE" id="PS51832">
    <property type="entry name" value="HD_GYP"/>
    <property type="match status" value="1"/>
</dbReference>
<dbReference type="PANTHER" id="PTHR43155">
    <property type="entry name" value="CYCLIC DI-GMP PHOSPHODIESTERASE PA4108-RELATED"/>
    <property type="match status" value="1"/>
</dbReference>
<dbReference type="RefSeq" id="WP_106063203.1">
    <property type="nucleotide sequence ID" value="NZ_PVXO01000032.1"/>
</dbReference>
<evidence type="ECO:0000313" key="3">
    <source>
        <dbReference type="EMBL" id="PRR79019.1"/>
    </source>
</evidence>
<gene>
    <name evidence="3" type="primary">rpfG_1</name>
    <name evidence="3" type="ORF">CLLI_10590</name>
</gene>
<dbReference type="SMART" id="SM00471">
    <property type="entry name" value="HDc"/>
    <property type="match status" value="2"/>
</dbReference>
<dbReference type="CDD" id="cd00077">
    <property type="entry name" value="HDc"/>
    <property type="match status" value="2"/>
</dbReference>
<dbReference type="AlphaFoldDB" id="A0A2T0B559"/>
<reference evidence="3 4" key="1">
    <citation type="submission" date="2018-03" db="EMBL/GenBank/DDBJ databases">
        <title>Genome sequence of Clostridium liquoris DSM 100320.</title>
        <authorList>
            <person name="Poehlein A."/>
            <person name="Daniel R."/>
        </authorList>
    </citation>
    <scope>NUCLEOTIDE SEQUENCE [LARGE SCALE GENOMIC DNA]</scope>
    <source>
        <strain evidence="3 4">DSM 100320</strain>
    </source>
</reference>
<dbReference type="InterPro" id="IPR006674">
    <property type="entry name" value="HD_domain"/>
</dbReference>
<dbReference type="Gene3D" id="1.10.3210.10">
    <property type="entry name" value="Hypothetical protein af1432"/>
    <property type="match status" value="2"/>
</dbReference>
<evidence type="ECO:0000259" key="2">
    <source>
        <dbReference type="PROSITE" id="PS51832"/>
    </source>
</evidence>
<dbReference type="Proteomes" id="UP000239706">
    <property type="component" value="Unassembled WGS sequence"/>
</dbReference>
<dbReference type="EC" id="3.1.4.52" evidence="3"/>
<comment type="caution">
    <text evidence="3">The sequence shown here is derived from an EMBL/GenBank/DDBJ whole genome shotgun (WGS) entry which is preliminary data.</text>
</comment>
<feature type="domain" description="HD" evidence="1">
    <location>
        <begin position="44"/>
        <end position="157"/>
    </location>
</feature>
<name>A0A2T0B559_9CLOT</name>
<feature type="domain" description="HD-GYP" evidence="2">
    <location>
        <begin position="226"/>
        <end position="418"/>
    </location>
</feature>
<dbReference type="InterPro" id="IPR037522">
    <property type="entry name" value="HD_GYP_dom"/>
</dbReference>
<proteinExistence type="predicted"/>
<dbReference type="SUPFAM" id="SSF109604">
    <property type="entry name" value="HD-domain/PDEase-like"/>
    <property type="match status" value="2"/>
</dbReference>
<keyword evidence="3" id="KW-0378">Hydrolase</keyword>
<dbReference type="PANTHER" id="PTHR43155:SF1">
    <property type="entry name" value="3'3'-CGAMP-SPECIFIC PHOSPHODIESTERASE 1"/>
    <property type="match status" value="1"/>
</dbReference>
<protein>
    <submittedName>
        <fullName evidence="3">Cyclic di-GMP phosphodiesterase response regulator RpfG</fullName>
        <ecNumber evidence="3">3.1.4.52</ecNumber>
    </submittedName>
</protein>
<dbReference type="InterPro" id="IPR003607">
    <property type="entry name" value="HD/PDEase_dom"/>
</dbReference>
<keyword evidence="4" id="KW-1185">Reference proteome</keyword>
<dbReference type="NCBIfam" id="TIGR00277">
    <property type="entry name" value="HDIG"/>
    <property type="match status" value="1"/>
</dbReference>